<organism evidence="3 4">
    <name type="scientific">Stylosanthes scabra</name>
    <dbReference type="NCBI Taxonomy" id="79078"/>
    <lineage>
        <taxon>Eukaryota</taxon>
        <taxon>Viridiplantae</taxon>
        <taxon>Streptophyta</taxon>
        <taxon>Embryophyta</taxon>
        <taxon>Tracheophyta</taxon>
        <taxon>Spermatophyta</taxon>
        <taxon>Magnoliopsida</taxon>
        <taxon>eudicotyledons</taxon>
        <taxon>Gunneridae</taxon>
        <taxon>Pentapetalae</taxon>
        <taxon>rosids</taxon>
        <taxon>fabids</taxon>
        <taxon>Fabales</taxon>
        <taxon>Fabaceae</taxon>
        <taxon>Papilionoideae</taxon>
        <taxon>50 kb inversion clade</taxon>
        <taxon>dalbergioids sensu lato</taxon>
        <taxon>Dalbergieae</taxon>
        <taxon>Pterocarpus clade</taxon>
        <taxon>Stylosanthes</taxon>
    </lineage>
</organism>
<protein>
    <submittedName>
        <fullName evidence="3">Uncharacterized protein</fullName>
    </submittedName>
</protein>
<sequence>MERTRKPTVVKKRKTDREDGASKPDEERENVTTHKMTLDELIAAQMEELVGELAQNSRDAELRHAKFLQVIGAQMILLGQTLEQTMLKQKEKEKETEVELRNALKEKEKAEMELKAAMEAIHEKEKEIMLLKTTVKELPELLKKSDVEKRDLRARVEEMEKMVRKQKETTHDKMCEAFIQGFDRAISQAKFLASEADFSEAHCLKVVMDGKLVDAEELEEESEEEEEEGEGENSV</sequence>
<feature type="compositionally biased region" description="Basic and acidic residues" evidence="2">
    <location>
        <begin position="15"/>
        <end position="34"/>
    </location>
</feature>
<feature type="region of interest" description="Disordered" evidence="2">
    <location>
        <begin position="214"/>
        <end position="235"/>
    </location>
</feature>
<feature type="coiled-coil region" evidence="1">
    <location>
        <begin position="43"/>
        <end position="169"/>
    </location>
</feature>
<dbReference type="EMBL" id="JASCZI010122087">
    <property type="protein sequence ID" value="MED6163671.1"/>
    <property type="molecule type" value="Genomic_DNA"/>
</dbReference>
<evidence type="ECO:0000313" key="4">
    <source>
        <dbReference type="Proteomes" id="UP001341840"/>
    </source>
</evidence>
<comment type="caution">
    <text evidence="3">The sequence shown here is derived from an EMBL/GenBank/DDBJ whole genome shotgun (WGS) entry which is preliminary data.</text>
</comment>
<accession>A0ABU6URD3</accession>
<dbReference type="Proteomes" id="UP001341840">
    <property type="component" value="Unassembled WGS sequence"/>
</dbReference>
<evidence type="ECO:0000256" key="2">
    <source>
        <dbReference type="SAM" id="MobiDB-lite"/>
    </source>
</evidence>
<reference evidence="3 4" key="1">
    <citation type="journal article" date="2023" name="Plants (Basel)">
        <title>Bridging the Gap: Combining Genomics and Transcriptomics Approaches to Understand Stylosanthes scabra, an Orphan Legume from the Brazilian Caatinga.</title>
        <authorList>
            <person name="Ferreira-Neto J.R.C."/>
            <person name="da Silva M.D."/>
            <person name="Binneck E."/>
            <person name="de Melo N.F."/>
            <person name="da Silva R.H."/>
            <person name="de Melo A.L.T.M."/>
            <person name="Pandolfi V."/>
            <person name="Bustamante F.O."/>
            <person name="Brasileiro-Vidal A.C."/>
            <person name="Benko-Iseppon A.M."/>
        </authorList>
    </citation>
    <scope>NUCLEOTIDE SEQUENCE [LARGE SCALE GENOMIC DNA]</scope>
    <source>
        <tissue evidence="3">Leaves</tissue>
    </source>
</reference>
<evidence type="ECO:0000313" key="3">
    <source>
        <dbReference type="EMBL" id="MED6163671.1"/>
    </source>
</evidence>
<name>A0ABU6URD3_9FABA</name>
<feature type="compositionally biased region" description="Acidic residues" evidence="2">
    <location>
        <begin position="215"/>
        <end position="235"/>
    </location>
</feature>
<gene>
    <name evidence="3" type="ORF">PIB30_082251</name>
</gene>
<keyword evidence="1" id="KW-0175">Coiled coil</keyword>
<feature type="compositionally biased region" description="Basic residues" evidence="2">
    <location>
        <begin position="1"/>
        <end position="14"/>
    </location>
</feature>
<evidence type="ECO:0000256" key="1">
    <source>
        <dbReference type="SAM" id="Coils"/>
    </source>
</evidence>
<keyword evidence="4" id="KW-1185">Reference proteome</keyword>
<proteinExistence type="predicted"/>
<feature type="region of interest" description="Disordered" evidence="2">
    <location>
        <begin position="1"/>
        <end position="34"/>
    </location>
</feature>